<sequence length="374" mass="41278">MLSNVKSKIIILFSLGIIFALLPIMTTDGSFINTEENNSLVYNDDFIIVNKNLQISTLSGKIHINNNWSVTKSAGICTGSGTFSDPYVIEDLVIDAGRTGSGILIENSFVYFKIENCTIYNSGIDPFEREAGIKLINVYNGQLIENNLSNNYIGIILVGDNNDVLGNSVHNNQNNGISLGDSHYNNIIRNIIYNNTHGSGISINGNNNNISGNIVENSSFAGILIDGYVGQCEYNIVLDNVVKNNRMWGIHIWGGRYNTISGNTANNNNYSGIFIQDSDYNTFSRNKAQFNLRDGIGLDRSDYNSVLGNIVNNNSLDGIYSHYSESNNILGNEILYNNDNGINLDRDNNTIQMNNISFNGEDGIRLFDANDIVI</sequence>
<dbReference type="NCBIfam" id="TIGR03804">
    <property type="entry name" value="para_beta_helix"/>
    <property type="match status" value="5"/>
</dbReference>
<dbReference type="InterPro" id="IPR039448">
    <property type="entry name" value="Beta_helix"/>
</dbReference>
<dbReference type="AlphaFoldDB" id="A0A0F9AY59"/>
<evidence type="ECO:0000313" key="3">
    <source>
        <dbReference type="EMBL" id="KKL14574.1"/>
    </source>
</evidence>
<dbReference type="InterPro" id="IPR011050">
    <property type="entry name" value="Pectin_lyase_fold/virulence"/>
</dbReference>
<accession>A0A0F9AY59</accession>
<reference evidence="3" key="1">
    <citation type="journal article" date="2015" name="Nature">
        <title>Complex archaea that bridge the gap between prokaryotes and eukaryotes.</title>
        <authorList>
            <person name="Spang A."/>
            <person name="Saw J.H."/>
            <person name="Jorgensen S.L."/>
            <person name="Zaremba-Niedzwiedzka K."/>
            <person name="Martijn J."/>
            <person name="Lind A.E."/>
            <person name="van Eijk R."/>
            <person name="Schleper C."/>
            <person name="Guy L."/>
            <person name="Ettema T.J."/>
        </authorList>
    </citation>
    <scope>NUCLEOTIDE SEQUENCE</scope>
</reference>
<gene>
    <name evidence="3" type="ORF">LCGC14_2514290</name>
</gene>
<dbReference type="InterPro" id="IPR007742">
    <property type="entry name" value="NosD_dom"/>
</dbReference>
<feature type="domain" description="Right handed beta helix" evidence="2">
    <location>
        <begin position="228"/>
        <end position="345"/>
    </location>
</feature>
<organism evidence="3">
    <name type="scientific">marine sediment metagenome</name>
    <dbReference type="NCBI Taxonomy" id="412755"/>
    <lineage>
        <taxon>unclassified sequences</taxon>
        <taxon>metagenomes</taxon>
        <taxon>ecological metagenomes</taxon>
    </lineage>
</organism>
<dbReference type="Pfam" id="PF05048">
    <property type="entry name" value="NosD"/>
    <property type="match status" value="1"/>
</dbReference>
<name>A0A0F9AY59_9ZZZZ</name>
<protein>
    <submittedName>
        <fullName evidence="3">Uncharacterized protein</fullName>
    </submittedName>
</protein>
<feature type="non-terminal residue" evidence="3">
    <location>
        <position position="374"/>
    </location>
</feature>
<evidence type="ECO:0000259" key="1">
    <source>
        <dbReference type="Pfam" id="PF05048"/>
    </source>
</evidence>
<dbReference type="Gene3D" id="2.160.20.10">
    <property type="entry name" value="Single-stranded right-handed beta-helix, Pectin lyase-like"/>
    <property type="match status" value="2"/>
</dbReference>
<dbReference type="SMART" id="SM00710">
    <property type="entry name" value="PbH1"/>
    <property type="match status" value="11"/>
</dbReference>
<dbReference type="InterPro" id="IPR022441">
    <property type="entry name" value="Para_beta_helix_rpt-2"/>
</dbReference>
<dbReference type="SUPFAM" id="SSF51126">
    <property type="entry name" value="Pectin lyase-like"/>
    <property type="match status" value="2"/>
</dbReference>
<dbReference type="InterPro" id="IPR012334">
    <property type="entry name" value="Pectin_lyas_fold"/>
</dbReference>
<dbReference type="EMBL" id="LAZR01040404">
    <property type="protein sequence ID" value="KKL14574.1"/>
    <property type="molecule type" value="Genomic_DNA"/>
</dbReference>
<dbReference type="Pfam" id="PF13229">
    <property type="entry name" value="Beta_helix"/>
    <property type="match status" value="1"/>
</dbReference>
<feature type="domain" description="Periplasmic copper-binding protein NosD beta helix" evidence="1">
    <location>
        <begin position="116"/>
        <end position="219"/>
    </location>
</feature>
<comment type="caution">
    <text evidence="3">The sequence shown here is derived from an EMBL/GenBank/DDBJ whole genome shotgun (WGS) entry which is preliminary data.</text>
</comment>
<proteinExistence type="predicted"/>
<dbReference type="InterPro" id="IPR006626">
    <property type="entry name" value="PbH1"/>
</dbReference>
<evidence type="ECO:0000259" key="2">
    <source>
        <dbReference type="Pfam" id="PF13229"/>
    </source>
</evidence>